<gene>
    <name evidence="2" type="ORF">NTJ_06623</name>
</gene>
<dbReference type="SUPFAM" id="SSF56219">
    <property type="entry name" value="DNase I-like"/>
    <property type="match status" value="1"/>
</dbReference>
<organism evidence="2 3">
    <name type="scientific">Nesidiocoris tenuis</name>
    <dbReference type="NCBI Taxonomy" id="355587"/>
    <lineage>
        <taxon>Eukaryota</taxon>
        <taxon>Metazoa</taxon>
        <taxon>Ecdysozoa</taxon>
        <taxon>Arthropoda</taxon>
        <taxon>Hexapoda</taxon>
        <taxon>Insecta</taxon>
        <taxon>Pterygota</taxon>
        <taxon>Neoptera</taxon>
        <taxon>Paraneoptera</taxon>
        <taxon>Hemiptera</taxon>
        <taxon>Heteroptera</taxon>
        <taxon>Panheteroptera</taxon>
        <taxon>Cimicomorpha</taxon>
        <taxon>Miridae</taxon>
        <taxon>Dicyphina</taxon>
        <taxon>Nesidiocoris</taxon>
    </lineage>
</organism>
<sequence>MVLLNGRVDGDSGGEFTFVDKRGCSVIDFAAVSGPILEMVESFTVVPEIFSDHLPISMVVQWESRRTKAEEALPLLPKLVWTRNDENFYASKIKKLLEKNNSFKLLEANIRMDVLVQCVRQSAELGERQPTAKPPTFSQPWFDFECLKMRNKCMEALQMFRRNNESEHRVKYKGLHKDYARLRKQKKEEYYKGIEKALEEVNDSKRFWQLVSKVKGNSASRTPQMPREVLVDHFRNLLNPCGTDVAVSFAEPFIVDAELDDDISLAELASAIKKLKLGKAPGPDRVPNEFLINAPDALRVALVETFNEIYAQGEAPQSFQEAILFPLHKKGTAQDPNNFRGLSFMNASAKLFTGVMLERLTVWVKAKEILVEAQAGFRAGYSTIDNLFCLYNVIRLREAIGRKTYAFFVDLKAAFDHVNRSMLFYKLSNYGLSTKFVRMLKGLYRGTKMGVWSREGMSEYFHTYSGVKQGCLLSPILFSLYLNDLPENLSGGIRVGSVRIKCLMYADDVVLLAECPGGLQLMMNELAAYLDAWDLTLSQEKSKVMVFGGKGGRRAKNEKWAYDGMSIAAVGEYKYLGVSLTPSLNLGVHFRRKAAEAKHGLGMVWGDLIQKRNVSMEVKDKVFNATTRAIVGYGAQVWGFLENDQAEILHRFYLRKLFRLPQNTPKYILYKESGREPLRFYFENVHVSYVQKVLKLPETRYVRVVADEVMAKRISWFGACVEKANRMGQQVLTGSLERSSVAEELRRVIRESQKAWANEIQEKVLSSLHHRLYASLDHSAELGRSYLRSSNLTKIRWIFKARAEMLNLNYKWWDDGQRSKCSLCNLDVYETTSHFLAICPVLGEFRQECFGEVQLTEERLIFVLNNGREQGEGLVDYVVTAGKYRQFLVDQFNYD</sequence>
<dbReference type="Proteomes" id="UP001307889">
    <property type="component" value="Chromosome 4"/>
</dbReference>
<evidence type="ECO:0000313" key="3">
    <source>
        <dbReference type="Proteomes" id="UP001307889"/>
    </source>
</evidence>
<dbReference type="EMBL" id="AP028912">
    <property type="protein sequence ID" value="BES93814.1"/>
    <property type="molecule type" value="Genomic_DNA"/>
</dbReference>
<keyword evidence="2" id="KW-0808">Transferase</keyword>
<dbReference type="PANTHER" id="PTHR47027">
    <property type="entry name" value="REVERSE TRANSCRIPTASE DOMAIN-CONTAINING PROTEIN"/>
    <property type="match status" value="1"/>
</dbReference>
<evidence type="ECO:0000259" key="1">
    <source>
        <dbReference type="PROSITE" id="PS50878"/>
    </source>
</evidence>
<dbReference type="GO" id="GO:0003964">
    <property type="term" value="F:RNA-directed DNA polymerase activity"/>
    <property type="evidence" value="ECO:0007669"/>
    <property type="project" value="UniProtKB-KW"/>
</dbReference>
<feature type="domain" description="Reverse transcriptase" evidence="1">
    <location>
        <begin position="308"/>
        <end position="567"/>
    </location>
</feature>
<dbReference type="InterPro" id="IPR043502">
    <property type="entry name" value="DNA/RNA_pol_sf"/>
</dbReference>
<keyword evidence="2" id="KW-0695">RNA-directed DNA polymerase</keyword>
<dbReference type="PROSITE" id="PS50878">
    <property type="entry name" value="RT_POL"/>
    <property type="match status" value="1"/>
</dbReference>
<keyword evidence="3" id="KW-1185">Reference proteome</keyword>
<evidence type="ECO:0000313" key="2">
    <source>
        <dbReference type="EMBL" id="BES93814.1"/>
    </source>
</evidence>
<keyword evidence="2" id="KW-0548">Nucleotidyltransferase</keyword>
<dbReference type="PANTHER" id="PTHR47027:SF20">
    <property type="entry name" value="REVERSE TRANSCRIPTASE-LIKE PROTEIN WITH RNA-DIRECTED DNA POLYMERASE DOMAIN"/>
    <property type="match status" value="1"/>
</dbReference>
<dbReference type="Pfam" id="PF00078">
    <property type="entry name" value="RVT_1"/>
    <property type="match status" value="1"/>
</dbReference>
<dbReference type="Gene3D" id="3.60.10.10">
    <property type="entry name" value="Endonuclease/exonuclease/phosphatase"/>
    <property type="match status" value="1"/>
</dbReference>
<reference evidence="2 3" key="1">
    <citation type="submission" date="2023-09" db="EMBL/GenBank/DDBJ databases">
        <title>Nesidiocoris tenuis whole genome shotgun sequence.</title>
        <authorList>
            <person name="Shibata T."/>
            <person name="Shimoda M."/>
            <person name="Kobayashi T."/>
            <person name="Uehara T."/>
        </authorList>
    </citation>
    <scope>NUCLEOTIDE SEQUENCE [LARGE SCALE GENOMIC DNA]</scope>
    <source>
        <strain evidence="2 3">Japan</strain>
    </source>
</reference>
<dbReference type="InterPro" id="IPR000477">
    <property type="entry name" value="RT_dom"/>
</dbReference>
<proteinExistence type="predicted"/>
<dbReference type="SUPFAM" id="SSF56672">
    <property type="entry name" value="DNA/RNA polymerases"/>
    <property type="match status" value="1"/>
</dbReference>
<name>A0ABN7AQT4_9HEMI</name>
<dbReference type="CDD" id="cd01650">
    <property type="entry name" value="RT_nLTR_like"/>
    <property type="match status" value="1"/>
</dbReference>
<accession>A0ABN7AQT4</accession>
<protein>
    <submittedName>
        <fullName evidence="2">Reverse transcriptase (RNA-dependent DNA polymerase)</fullName>
    </submittedName>
</protein>
<dbReference type="InterPro" id="IPR036691">
    <property type="entry name" value="Endo/exonu/phosph_ase_sf"/>
</dbReference>